<dbReference type="InterPro" id="IPR016162">
    <property type="entry name" value="Ald_DH_N"/>
</dbReference>
<evidence type="ECO:0000256" key="1">
    <source>
        <dbReference type="SAM" id="MobiDB-lite"/>
    </source>
</evidence>
<evidence type="ECO:0000313" key="4">
    <source>
        <dbReference type="Proteomes" id="UP000319894"/>
    </source>
</evidence>
<dbReference type="RefSeq" id="WP_144261787.1">
    <property type="nucleotide sequence ID" value="NZ_QMDX01000004.1"/>
</dbReference>
<dbReference type="AlphaFoldDB" id="A0A554NBH9"/>
<dbReference type="InterPro" id="IPR015590">
    <property type="entry name" value="Aldehyde_DH_dom"/>
</dbReference>
<organism evidence="3 4">
    <name type="scientific">Haloglomus irregulare</name>
    <dbReference type="NCBI Taxonomy" id="2234134"/>
    <lineage>
        <taxon>Archaea</taxon>
        <taxon>Methanobacteriati</taxon>
        <taxon>Methanobacteriota</taxon>
        <taxon>Stenosarchaea group</taxon>
        <taxon>Halobacteria</taxon>
        <taxon>Halobacteriales</taxon>
        <taxon>Natronomonadaceae</taxon>
        <taxon>Haloglomus</taxon>
    </lineage>
</organism>
<dbReference type="Gene3D" id="3.40.605.10">
    <property type="entry name" value="Aldehyde Dehydrogenase, Chain A, domain 1"/>
    <property type="match status" value="1"/>
</dbReference>
<reference evidence="3 4" key="1">
    <citation type="submission" date="2018-06" db="EMBL/GenBank/DDBJ databases">
        <title>Natronomonas sp. F16-60 a new haloarchaeon isolated from a solar saltern of Isla Cristina, Huelva, Spain.</title>
        <authorList>
            <person name="Duran-Viseras A."/>
            <person name="Sanchez-Porro C."/>
            <person name="Ventosa A."/>
        </authorList>
    </citation>
    <scope>NUCLEOTIDE SEQUENCE [LARGE SCALE GENOMIC DNA]</scope>
    <source>
        <strain evidence="3 4">F16-60</strain>
    </source>
</reference>
<proteinExistence type="predicted"/>
<feature type="domain" description="Aldehyde dehydrogenase" evidence="2">
    <location>
        <begin position="13"/>
        <end position="279"/>
    </location>
</feature>
<dbReference type="Pfam" id="PF00171">
    <property type="entry name" value="Aldedh"/>
    <property type="match status" value="1"/>
</dbReference>
<dbReference type="InterPro" id="IPR016161">
    <property type="entry name" value="Ald_DH/histidinol_DH"/>
</dbReference>
<gene>
    <name evidence="3" type="ORF">DP107_08820</name>
</gene>
<dbReference type="Proteomes" id="UP000319894">
    <property type="component" value="Unassembled WGS sequence"/>
</dbReference>
<evidence type="ECO:0000313" key="3">
    <source>
        <dbReference type="EMBL" id="TSD14340.1"/>
    </source>
</evidence>
<feature type="region of interest" description="Disordered" evidence="1">
    <location>
        <begin position="458"/>
        <end position="477"/>
    </location>
</feature>
<keyword evidence="4" id="KW-1185">Reference proteome</keyword>
<dbReference type="OrthoDB" id="275498at2157"/>
<dbReference type="SUPFAM" id="SSF53720">
    <property type="entry name" value="ALDH-like"/>
    <property type="match status" value="1"/>
</dbReference>
<dbReference type="InParanoid" id="A0A554NBH9"/>
<comment type="caution">
    <text evidence="3">The sequence shown here is derived from an EMBL/GenBank/DDBJ whole genome shotgun (WGS) entry which is preliminary data.</text>
</comment>
<dbReference type="Gene3D" id="3.40.309.10">
    <property type="entry name" value="Aldehyde Dehydrogenase, Chain A, domain 2"/>
    <property type="match status" value="1"/>
</dbReference>
<protein>
    <submittedName>
        <fullName evidence="3">Sulfoacetaldehyde dehydrogenase</fullName>
    </submittedName>
</protein>
<sequence>MSSGTTRTESSERESAELIADLVSDARDAMAEIADYDQRQADRLARAVGWAVYEEERCRELSELAVETTGLGDVEDKYRKKRRKIPGVLDDLLGEPTVGVIETDPERNLTEIAKPVGVVGAVVPSTNPGATPTILTMMALNSRNAIILSPSPRGRAVCEWVVEHVHEQLDRIGAPQDLVQMVTPPVSKAKTYELMDQVDLLQVTGSKDNVRAGQESGTPNYCVGEGNPVSIVDETADVAAAAERIATSKSFDNGTSCSSEGNAVVVDAVYEETVAALEAEGGYLCDDTERSKLREALFPDGHGSLNADALASEPSELAALADIEAPAARRADFLMTEGRGTGPEYPLSGEKITTVLNVFRVPDVDAAFELTRDVLDYEGAGHSAGIHTSDPERATRAGEEIDVARLLVNQTHSFSNGGHYANGLGSTLSEGGGTWGGNQLDENVTFEQFYQTTTVTRPIEGATPPDAAALFDPYPDA</sequence>
<dbReference type="PANTHER" id="PTHR11699">
    <property type="entry name" value="ALDEHYDE DEHYDROGENASE-RELATED"/>
    <property type="match status" value="1"/>
</dbReference>
<name>A0A554NBH9_9EURY</name>
<evidence type="ECO:0000259" key="2">
    <source>
        <dbReference type="Pfam" id="PF00171"/>
    </source>
</evidence>
<dbReference type="InterPro" id="IPR016163">
    <property type="entry name" value="Ald_DH_C"/>
</dbReference>
<dbReference type="EMBL" id="QMDX01000004">
    <property type="protein sequence ID" value="TSD14340.1"/>
    <property type="molecule type" value="Genomic_DNA"/>
</dbReference>
<accession>A0A554NBH9</accession>
<dbReference type="GO" id="GO:0016620">
    <property type="term" value="F:oxidoreductase activity, acting on the aldehyde or oxo group of donors, NAD or NADP as acceptor"/>
    <property type="evidence" value="ECO:0007669"/>
    <property type="project" value="InterPro"/>
</dbReference>